<feature type="transmembrane region" description="Helical" evidence="7">
    <location>
        <begin position="318"/>
        <end position="340"/>
    </location>
</feature>
<comment type="subcellular location">
    <subcellularLocation>
        <location evidence="7">Cell membrane</location>
        <topology evidence="7">Multi-pass membrane protein</topology>
    </subcellularLocation>
    <subcellularLocation>
        <location evidence="1">Membrane</location>
        <topology evidence="1">Multi-pass membrane protein</topology>
    </subcellularLocation>
</comment>
<dbReference type="PANTHER" id="PTHR12385">
    <property type="entry name" value="CHOLINE TRANSPORTER-LIKE (SLC FAMILY 44)"/>
    <property type="match status" value="1"/>
</dbReference>
<feature type="transmembrane region" description="Helical" evidence="7">
    <location>
        <begin position="384"/>
        <end position="411"/>
    </location>
</feature>
<evidence type="ECO:0000313" key="9">
    <source>
        <dbReference type="EMBL" id="KAJ3440841.1"/>
    </source>
</evidence>
<evidence type="ECO:0000256" key="1">
    <source>
        <dbReference type="ARBA" id="ARBA00004141"/>
    </source>
</evidence>
<feature type="transmembrane region" description="Helical" evidence="7">
    <location>
        <begin position="526"/>
        <end position="553"/>
    </location>
</feature>
<reference evidence="9" key="1">
    <citation type="submission" date="2022-08" db="EMBL/GenBank/DDBJ databases">
        <title>Novel sulphate-reducing endosymbionts in the free-living metamonad Anaeramoeba.</title>
        <authorList>
            <person name="Jerlstrom-Hultqvist J."/>
            <person name="Cepicka I."/>
            <person name="Gallot-Lavallee L."/>
            <person name="Salas-Leiva D."/>
            <person name="Curtis B.A."/>
            <person name="Zahonova K."/>
            <person name="Pipaliya S."/>
            <person name="Dacks J."/>
            <person name="Roger A.J."/>
        </authorList>
    </citation>
    <scope>NUCLEOTIDE SEQUENCE</scope>
    <source>
        <strain evidence="9">Busselton2</strain>
    </source>
</reference>
<keyword evidence="5 7" id="KW-0472">Membrane</keyword>
<feature type="transmembrane region" description="Helical" evidence="7">
    <location>
        <begin position="431"/>
        <end position="455"/>
    </location>
</feature>
<comment type="caution">
    <text evidence="9">The sequence shown here is derived from an EMBL/GenBank/DDBJ whole genome shotgun (WGS) entry which is preliminary data.</text>
</comment>
<feature type="transmembrane region" description="Helical" evidence="7">
    <location>
        <begin position="230"/>
        <end position="251"/>
    </location>
</feature>
<dbReference type="AlphaFoldDB" id="A0AAV7ZIC4"/>
<proteinExistence type="inferred from homology"/>
<evidence type="ECO:0000256" key="8">
    <source>
        <dbReference type="SAM" id="MobiDB-lite"/>
    </source>
</evidence>
<protein>
    <recommendedName>
        <fullName evidence="7">Choline transporter-like protein</fullName>
    </recommendedName>
</protein>
<feature type="transmembrane region" description="Helical" evidence="7">
    <location>
        <begin position="565"/>
        <end position="587"/>
    </location>
</feature>
<dbReference type="InterPro" id="IPR007603">
    <property type="entry name" value="Choline_transptr-like"/>
</dbReference>
<keyword evidence="4 7" id="KW-1133">Transmembrane helix</keyword>
<evidence type="ECO:0000256" key="7">
    <source>
        <dbReference type="RuleBase" id="RU368066"/>
    </source>
</evidence>
<feature type="region of interest" description="Disordered" evidence="8">
    <location>
        <begin position="629"/>
        <end position="667"/>
    </location>
</feature>
<comment type="function">
    <text evidence="7">Choline transporter.</text>
</comment>
<accession>A0AAV7ZIC4</accession>
<dbReference type="GO" id="GO:0005886">
    <property type="term" value="C:plasma membrane"/>
    <property type="evidence" value="ECO:0007669"/>
    <property type="project" value="UniProtKB-SubCell"/>
</dbReference>
<evidence type="ECO:0000256" key="2">
    <source>
        <dbReference type="ARBA" id="ARBA00007168"/>
    </source>
</evidence>
<keyword evidence="6" id="KW-0325">Glycoprotein</keyword>
<sequence>MSKVKDTEVDQKFEYEEDFSGPIDERKCRDIFWLILFCAFWIGMIVVASIGFSRGEPKRLYYPTDWKGSICGYDMTNLVEELKEKNANLTDVIDWDAQFPDLSEKTRVFFPSTDIQKEFCVKECPTEGEVVDFCGDDDPKFESYQDKKEYCKYNSTSYVRRCFPVFSSGEKSADEEKTEEQVSESWSSTGKLAQAMGDVVQAWYVILVSAFVAFVLSFVWLWLLKQFAGFMVWFTVVAFFFVLGGITYFFYLQYQKSIDKYESDTSIEGSKTNSRVFLVFTFVGIGIFVITFCLIIFLRKKINLVIQIIKEAAKAIQASKFVVFFPIVTFVALLCLYAWWVPVAIFMMAAGSPTLELDEIDGEEFYKLDYENDKSTNYATIYHFFGLLWTNAWIIGITQITIAGTIAQWYWTRDKDNIPGNPVLSALKRTLKYHLGSAALGSFILAVIQFIRFCLEYIDRRSKKLAGESRWIRYLMCMAKYCVRLLESWIKFINRNAYIMIAVYGQSFCKSTKRAFHLISRNIGKLILVNVIGDFLLFLGKIIVAACTMIIALAMCMSNDDMTFYVLPAVLCGLLAYLIASAFMGVFEMCIDTILLCFCEDCERHDGSDPEKEPYATPELARFMSTHDQTEKMGKPIGSGNTKDVGSGSDGSEQDKVQVSDSGSSSD</sequence>
<dbReference type="Proteomes" id="UP001146793">
    <property type="component" value="Unassembled WGS sequence"/>
</dbReference>
<dbReference type="EMBL" id="JANTQA010000030">
    <property type="protein sequence ID" value="KAJ3440841.1"/>
    <property type="molecule type" value="Genomic_DNA"/>
</dbReference>
<evidence type="ECO:0000256" key="4">
    <source>
        <dbReference type="ARBA" id="ARBA00022989"/>
    </source>
</evidence>
<evidence type="ECO:0000256" key="5">
    <source>
        <dbReference type="ARBA" id="ARBA00023136"/>
    </source>
</evidence>
<evidence type="ECO:0000256" key="6">
    <source>
        <dbReference type="ARBA" id="ARBA00023180"/>
    </source>
</evidence>
<evidence type="ECO:0000256" key="3">
    <source>
        <dbReference type="ARBA" id="ARBA00022692"/>
    </source>
</evidence>
<gene>
    <name evidence="9" type="ORF">M0812_14514</name>
</gene>
<feature type="transmembrane region" description="Helical" evidence="7">
    <location>
        <begin position="202"/>
        <end position="224"/>
    </location>
</feature>
<dbReference type="PANTHER" id="PTHR12385:SF14">
    <property type="entry name" value="CHOLINE TRANSPORTER-LIKE 2"/>
    <property type="match status" value="1"/>
</dbReference>
<evidence type="ECO:0000313" key="10">
    <source>
        <dbReference type="Proteomes" id="UP001146793"/>
    </source>
</evidence>
<dbReference type="GO" id="GO:0022857">
    <property type="term" value="F:transmembrane transporter activity"/>
    <property type="evidence" value="ECO:0007669"/>
    <property type="project" value="UniProtKB-UniRule"/>
</dbReference>
<organism evidence="9 10">
    <name type="scientific">Anaeramoeba flamelloides</name>
    <dbReference type="NCBI Taxonomy" id="1746091"/>
    <lineage>
        <taxon>Eukaryota</taxon>
        <taxon>Metamonada</taxon>
        <taxon>Anaeramoebidae</taxon>
        <taxon>Anaeramoeba</taxon>
    </lineage>
</organism>
<feature type="transmembrane region" description="Helical" evidence="7">
    <location>
        <begin position="31"/>
        <end position="52"/>
    </location>
</feature>
<dbReference type="Pfam" id="PF04515">
    <property type="entry name" value="Choline_transpo"/>
    <property type="match status" value="1"/>
</dbReference>
<feature type="transmembrane region" description="Helical" evidence="7">
    <location>
        <begin position="276"/>
        <end position="298"/>
    </location>
</feature>
<comment type="similarity">
    <text evidence="2 7">Belongs to the CTL (choline transporter-like) family.</text>
</comment>
<name>A0AAV7ZIC4_9EUKA</name>
<keyword evidence="3 7" id="KW-0812">Transmembrane</keyword>